<gene>
    <name evidence="2" type="ORF">ALOHA_HF4000APKG8D22ctg17g4</name>
</gene>
<sequence length="115" mass="12209">MEIQAVSPTGNQTAPTAKPRPSSSSSRSEAGPAPDPQPSGDTIDLSKQGQVLAEASRSGQTTPNGEQRKFSVTDDNELVLQVIDPKTQKVIRSVPSEAEIQLRNAIRSGVNEITE</sequence>
<accession>B3TAE4</accession>
<reference evidence="2" key="1">
    <citation type="journal article" date="2008" name="ISME J.">
        <title>Genomic patterns of recombination, clonal divergence and environment in marine microbial populations.</title>
        <authorList>
            <person name="Konstantinidis K.T."/>
            <person name="Delong E.F."/>
        </authorList>
    </citation>
    <scope>NUCLEOTIDE SEQUENCE</scope>
</reference>
<protein>
    <submittedName>
        <fullName evidence="2">Putative FlaG protein</fullName>
    </submittedName>
</protein>
<feature type="region of interest" description="Disordered" evidence="1">
    <location>
        <begin position="1"/>
        <end position="73"/>
    </location>
</feature>
<dbReference type="AlphaFoldDB" id="B3TAE4"/>
<dbReference type="InterPro" id="IPR035924">
    <property type="entry name" value="FlaG-like_sf"/>
</dbReference>
<evidence type="ECO:0000256" key="1">
    <source>
        <dbReference type="SAM" id="MobiDB-lite"/>
    </source>
</evidence>
<organism evidence="2">
    <name type="scientific">uncultured marine crenarchaeote HF4000_APKG8D22</name>
    <dbReference type="NCBI Taxonomy" id="455603"/>
    <lineage>
        <taxon>Archaea</taxon>
        <taxon>Nitrososphaerota</taxon>
        <taxon>Nitrososphaeria</taxon>
        <taxon>Nitrosopumilales</taxon>
        <taxon>environmental samples</taxon>
    </lineage>
</organism>
<dbReference type="Gene3D" id="3.30.160.170">
    <property type="entry name" value="FlaG-like"/>
    <property type="match status" value="1"/>
</dbReference>
<dbReference type="InterPro" id="IPR005186">
    <property type="entry name" value="FlaG"/>
</dbReference>
<proteinExistence type="predicted"/>
<feature type="compositionally biased region" description="Polar residues" evidence="1">
    <location>
        <begin position="1"/>
        <end position="15"/>
    </location>
</feature>
<feature type="compositionally biased region" description="Low complexity" evidence="1">
    <location>
        <begin position="19"/>
        <end position="28"/>
    </location>
</feature>
<dbReference type="Pfam" id="PF03646">
    <property type="entry name" value="FlaG"/>
    <property type="match status" value="1"/>
</dbReference>
<dbReference type="EMBL" id="EU016653">
    <property type="protein sequence ID" value="ABZ09553.1"/>
    <property type="molecule type" value="Genomic_DNA"/>
</dbReference>
<evidence type="ECO:0000313" key="2">
    <source>
        <dbReference type="EMBL" id="ABZ09553.1"/>
    </source>
</evidence>
<name>B3TAE4_9ARCH</name>
<dbReference type="SUPFAM" id="SSF160214">
    <property type="entry name" value="FlaG-like"/>
    <property type="match status" value="1"/>
</dbReference>